<dbReference type="RefSeq" id="WP_166949466.1">
    <property type="nucleotide sequence ID" value="NZ_JAASQI010000002.1"/>
</dbReference>
<evidence type="ECO:0000313" key="1">
    <source>
        <dbReference type="EMBL" id="NIJ57191.1"/>
    </source>
</evidence>
<sequence>MTRMEPASPAAPWLDWIEGTAFLSYLDPAGRGSFFSGARSFALVKPDVGEGDALAGDVSQKDDVVIVGDVVPVLSVHPETSLSNSSSQDQSCIGAFQYAGNYVHQIGKEV</sequence>
<organism evidence="1 2">
    <name type="scientific">Pseudochelatococcus lubricantis</name>
    <dbReference type="NCBI Taxonomy" id="1538102"/>
    <lineage>
        <taxon>Bacteria</taxon>
        <taxon>Pseudomonadati</taxon>
        <taxon>Pseudomonadota</taxon>
        <taxon>Alphaproteobacteria</taxon>
        <taxon>Hyphomicrobiales</taxon>
        <taxon>Chelatococcaceae</taxon>
        <taxon>Pseudochelatococcus</taxon>
    </lineage>
</organism>
<keyword evidence="2" id="KW-1185">Reference proteome</keyword>
<evidence type="ECO:0000313" key="2">
    <source>
        <dbReference type="Proteomes" id="UP001429580"/>
    </source>
</evidence>
<protein>
    <submittedName>
        <fullName evidence="1">Uncharacterized protein</fullName>
    </submittedName>
</protein>
<comment type="caution">
    <text evidence="1">The sequence shown here is derived from an EMBL/GenBank/DDBJ whole genome shotgun (WGS) entry which is preliminary data.</text>
</comment>
<accession>A0ABX0UW55</accession>
<name>A0ABX0UW55_9HYPH</name>
<proteinExistence type="predicted"/>
<gene>
    <name evidence="1" type="ORF">FHS82_001017</name>
</gene>
<reference evidence="1 2" key="1">
    <citation type="submission" date="2020-03" db="EMBL/GenBank/DDBJ databases">
        <title>Genomic Encyclopedia of Type Strains, Phase IV (KMG-IV): sequencing the most valuable type-strain genomes for metagenomic binning, comparative biology and taxonomic classification.</title>
        <authorList>
            <person name="Goeker M."/>
        </authorList>
    </citation>
    <scope>NUCLEOTIDE SEQUENCE [LARGE SCALE GENOMIC DNA]</scope>
    <source>
        <strain evidence="1 2">DSM 103870</strain>
    </source>
</reference>
<dbReference type="Proteomes" id="UP001429580">
    <property type="component" value="Unassembled WGS sequence"/>
</dbReference>
<dbReference type="EMBL" id="JAASQI010000002">
    <property type="protein sequence ID" value="NIJ57191.1"/>
    <property type="molecule type" value="Genomic_DNA"/>
</dbReference>